<keyword evidence="4" id="KW-1185">Reference proteome</keyword>
<reference evidence="3" key="1">
    <citation type="submission" date="2018-04" db="EMBL/GenBank/DDBJ databases">
        <title>Transcriptome assembly of Sipha flava.</title>
        <authorList>
            <person name="Scully E.D."/>
            <person name="Geib S.M."/>
            <person name="Palmer N.A."/>
            <person name="Koch K."/>
            <person name="Bradshaw J."/>
            <person name="Heng-Moss T."/>
            <person name="Sarath G."/>
        </authorList>
    </citation>
    <scope>NUCLEOTIDE SEQUENCE</scope>
</reference>
<evidence type="ECO:0000313" key="3">
    <source>
        <dbReference type="EMBL" id="MBY81260.1"/>
    </source>
</evidence>
<evidence type="ECO:0000313" key="4">
    <source>
        <dbReference type="Proteomes" id="UP000694846"/>
    </source>
</evidence>
<dbReference type="OrthoDB" id="6614601at2759"/>
<dbReference type="EMBL" id="GGMS01012057">
    <property type="protein sequence ID" value="MBY81260.1"/>
    <property type="molecule type" value="Transcribed_RNA"/>
</dbReference>
<organism evidence="3">
    <name type="scientific">Sipha flava</name>
    <name type="common">yellow sugarcane aphid</name>
    <dbReference type="NCBI Taxonomy" id="143950"/>
    <lineage>
        <taxon>Eukaryota</taxon>
        <taxon>Metazoa</taxon>
        <taxon>Ecdysozoa</taxon>
        <taxon>Arthropoda</taxon>
        <taxon>Hexapoda</taxon>
        <taxon>Insecta</taxon>
        <taxon>Pterygota</taxon>
        <taxon>Neoptera</taxon>
        <taxon>Paraneoptera</taxon>
        <taxon>Hemiptera</taxon>
        <taxon>Sternorrhyncha</taxon>
        <taxon>Aphidomorpha</taxon>
        <taxon>Aphidoidea</taxon>
        <taxon>Aphididae</taxon>
        <taxon>Sipha</taxon>
    </lineage>
</organism>
<dbReference type="RefSeq" id="XP_025422545.1">
    <property type="nucleotide sequence ID" value="XM_025566760.1"/>
</dbReference>
<proteinExistence type="predicted"/>
<accession>A0A2S2QUS6</accession>
<dbReference type="Proteomes" id="UP000694846">
    <property type="component" value="Unplaced"/>
</dbReference>
<reference evidence="5" key="2">
    <citation type="submission" date="2025-04" db="UniProtKB">
        <authorList>
            <consortium name="RefSeq"/>
        </authorList>
    </citation>
    <scope>IDENTIFICATION</scope>
    <source>
        <tissue evidence="5">Whole body</tissue>
    </source>
</reference>
<feature type="region of interest" description="Disordered" evidence="1">
    <location>
        <begin position="53"/>
        <end position="81"/>
    </location>
</feature>
<dbReference type="AlphaFoldDB" id="A0A2S2QUS6"/>
<dbReference type="Pfam" id="PF13843">
    <property type="entry name" value="DDE_Tnp_1_7"/>
    <property type="match status" value="1"/>
</dbReference>
<feature type="domain" description="PiggyBac transposable element-derived protein" evidence="2">
    <location>
        <begin position="115"/>
        <end position="472"/>
    </location>
</feature>
<dbReference type="PANTHER" id="PTHR46599">
    <property type="entry name" value="PIGGYBAC TRANSPOSABLE ELEMENT-DERIVED PROTEIN 4"/>
    <property type="match status" value="1"/>
</dbReference>
<gene>
    <name evidence="3" type="primary">PGBD4_33</name>
    <name evidence="5" type="synonym">LOC112692186</name>
    <name evidence="3" type="ORF">g.44007</name>
</gene>
<sequence length="577" mass="66550">MSDLPSTSKRPVRAVRLPKPTIRPLTILDIIENDLSDASSNGDFDYSFFLNSSSESDSENEQNEVSADDNDNDNADDNTHTYSQWGTVTGLNQKHFEFNDIRDIRFNFKIKSSCLQYFQIFMTDELVEIMMLETNRNANQFVKQKRITRDTQMTKWVDTTHEEMIRFIGLLFYMGVVKLSSTANYWSRNVLYQNEICRKSMSRERFELLLRFWHFANNQIEPEGDQLCRIQYLITYLVTKFKTAKIPGEIIAVGETMIPFRDRLKFRQFMPQKSHKDGVKLFKVCSPDGYTYDINIFAGKMDKECEGLETVVLNLCEDYLDQGRTIVTDTFYTSIALADSLLERRTHLVGMVKKTEKGLPLEVVNAQIKKREIIGKENINGIVFAKWKERQYIHTLSTCHNLDIVETGKKNQKDGKMIKPKVVVDYNEGQVGIDLSDELSSRGMPVLHGRAIRWYHKVACEILLGTSVVNAYLLWKIHNPDNFITIVEFREALTTELLILNDNPAIVASKHKLEVTKLVRKKNRKLRRRCVHCYEKARSGGCSAEEAKKVATQVSTYCSGCKGNPFVCMECFQTDHI</sequence>
<protein>
    <submittedName>
        <fullName evidence="3 5">PiggyBac transposable element-derived protein 4</fullName>
    </submittedName>
</protein>
<evidence type="ECO:0000313" key="5">
    <source>
        <dbReference type="RefSeq" id="XP_025422545.1"/>
    </source>
</evidence>
<feature type="compositionally biased region" description="Acidic residues" evidence="1">
    <location>
        <begin position="56"/>
        <end position="76"/>
    </location>
</feature>
<dbReference type="PANTHER" id="PTHR46599:SF3">
    <property type="entry name" value="PIGGYBAC TRANSPOSABLE ELEMENT-DERIVED PROTEIN 4"/>
    <property type="match status" value="1"/>
</dbReference>
<name>A0A2S2QUS6_9HEMI</name>
<dbReference type="InterPro" id="IPR029526">
    <property type="entry name" value="PGBD"/>
</dbReference>
<evidence type="ECO:0000256" key="1">
    <source>
        <dbReference type="SAM" id="MobiDB-lite"/>
    </source>
</evidence>
<evidence type="ECO:0000259" key="2">
    <source>
        <dbReference type="Pfam" id="PF13843"/>
    </source>
</evidence>